<proteinExistence type="predicted"/>
<dbReference type="GO" id="GO:0042910">
    <property type="term" value="F:xenobiotic transmembrane transporter activity"/>
    <property type="evidence" value="ECO:0007669"/>
    <property type="project" value="InterPro"/>
</dbReference>
<feature type="transmembrane region" description="Helical" evidence="7">
    <location>
        <begin position="389"/>
        <end position="410"/>
    </location>
</feature>
<dbReference type="GO" id="GO:0005886">
    <property type="term" value="C:plasma membrane"/>
    <property type="evidence" value="ECO:0007669"/>
    <property type="project" value="UniProtKB-SubCell"/>
</dbReference>
<feature type="transmembrane region" description="Helical" evidence="7">
    <location>
        <begin position="80"/>
        <end position="102"/>
    </location>
</feature>
<feature type="transmembrane region" description="Helical" evidence="7">
    <location>
        <begin position="37"/>
        <end position="59"/>
    </location>
</feature>
<dbReference type="GO" id="GO:0015297">
    <property type="term" value="F:antiporter activity"/>
    <property type="evidence" value="ECO:0007669"/>
    <property type="project" value="InterPro"/>
</dbReference>
<feature type="transmembrane region" description="Helical" evidence="7">
    <location>
        <begin position="7"/>
        <end position="25"/>
    </location>
</feature>
<gene>
    <name evidence="8" type="ORF">ECVG_00032</name>
</gene>
<dbReference type="Proteomes" id="UP000193045">
    <property type="component" value="Unassembled WGS sequence"/>
</dbReference>
<evidence type="ECO:0000256" key="2">
    <source>
        <dbReference type="ARBA" id="ARBA00022475"/>
    </source>
</evidence>
<feature type="transmembrane region" description="Helical" evidence="7">
    <location>
        <begin position="114"/>
        <end position="132"/>
    </location>
</feature>
<comment type="subcellular location">
    <subcellularLocation>
        <location evidence="1">Cell membrane</location>
        <topology evidence="1">Multi-pass membrane protein</topology>
    </subcellularLocation>
</comment>
<evidence type="ECO:0000256" key="4">
    <source>
        <dbReference type="ARBA" id="ARBA00022989"/>
    </source>
</evidence>
<comment type="caution">
    <text evidence="8">The sequence shown here is derived from an EMBL/GenBank/DDBJ whole genome shotgun (WGS) entry which is preliminary data.</text>
</comment>
<organism evidence="8 9">
    <name type="scientific">Escherichia coli H386</name>
    <dbReference type="NCBI Taxonomy" id="656397"/>
    <lineage>
        <taxon>Bacteria</taxon>
        <taxon>Pseudomonadati</taxon>
        <taxon>Pseudomonadota</taxon>
        <taxon>Gammaproteobacteria</taxon>
        <taxon>Enterobacterales</taxon>
        <taxon>Enterobacteriaceae</taxon>
        <taxon>Escherichia</taxon>
    </lineage>
</organism>
<evidence type="ECO:0000256" key="1">
    <source>
        <dbReference type="ARBA" id="ARBA00004651"/>
    </source>
</evidence>
<keyword evidence="4 7" id="KW-1133">Transmembrane helix</keyword>
<protein>
    <recommendedName>
        <fullName evidence="6">Putative O-antigen transporter</fullName>
    </recommendedName>
</protein>
<dbReference type="PANTHER" id="PTHR30250:SF11">
    <property type="entry name" value="O-ANTIGEN TRANSPORTER-RELATED"/>
    <property type="match status" value="1"/>
</dbReference>
<feature type="transmembrane region" description="Helical" evidence="7">
    <location>
        <begin position="169"/>
        <end position="192"/>
    </location>
</feature>
<feature type="transmembrane region" description="Helical" evidence="7">
    <location>
        <begin position="292"/>
        <end position="320"/>
    </location>
</feature>
<evidence type="ECO:0000313" key="8">
    <source>
        <dbReference type="EMBL" id="OSL06240.1"/>
    </source>
</evidence>
<keyword evidence="5 7" id="KW-0472">Membrane</keyword>
<evidence type="ECO:0000256" key="7">
    <source>
        <dbReference type="SAM" id="Phobius"/>
    </source>
</evidence>
<name>A0A1X3JED1_ECOLX</name>
<sequence>MFTIKTVFVLRIFGAILALSTSVMISRTLNMSEAGGVFFLLSVTGIISSLSSLGQNNLILKKCASVKYALKARGVFFLRCIKRSVISSIILSIILIPVIHYFSPQLLLRNTWCLAILLIISSSVNILLYSFLQSQGLVTFSVVLQYIFQPLLFIFFVLLIVLIKNESVLLVSLSYFFSIILIGGGGGVYSYYKFRDDFNQLETESIPFRLKELSEYFIGNSLGMLIVQSYVVLSGLLLPAADVAIIAVSDRISLVINLFAMSISTILAPKVASLYSQSKMNEIKELTKKAMFFIMIPCVLMALLFPFFSGLILSIFGVQYSNASEVLIILVMTQIINAIFCPVYVFLNMSDRQGFISKLHIYMLIPSLVITFYLTNIFGVVGIAVSKLIVVSLINIIPLIYCILLSNRVIK</sequence>
<dbReference type="EMBL" id="ADJB01000070">
    <property type="protein sequence ID" value="OSL06240.1"/>
    <property type="molecule type" value="Genomic_DNA"/>
</dbReference>
<feature type="transmembrane region" description="Helical" evidence="7">
    <location>
        <begin position="359"/>
        <end position="383"/>
    </location>
</feature>
<dbReference type="PANTHER" id="PTHR30250">
    <property type="entry name" value="PST FAMILY PREDICTED COLANIC ACID TRANSPORTER"/>
    <property type="match status" value="1"/>
</dbReference>
<evidence type="ECO:0000313" key="9">
    <source>
        <dbReference type="Proteomes" id="UP000193045"/>
    </source>
</evidence>
<feature type="transmembrane region" description="Helical" evidence="7">
    <location>
        <begin position="326"/>
        <end position="347"/>
    </location>
</feature>
<dbReference type="RefSeq" id="WP_016246085.1">
    <property type="nucleotide sequence ID" value="NZ_ADJB01000070.1"/>
</dbReference>
<evidence type="ECO:0000256" key="3">
    <source>
        <dbReference type="ARBA" id="ARBA00022692"/>
    </source>
</evidence>
<accession>A0A1X3JED1</accession>
<dbReference type="AlphaFoldDB" id="A0A1X3JED1"/>
<keyword evidence="2" id="KW-1003">Cell membrane</keyword>
<evidence type="ECO:0000256" key="5">
    <source>
        <dbReference type="ARBA" id="ARBA00023136"/>
    </source>
</evidence>
<keyword evidence="3 7" id="KW-0812">Transmembrane</keyword>
<dbReference type="InterPro" id="IPR050833">
    <property type="entry name" value="Poly_Biosynth_Transport"/>
</dbReference>
<evidence type="ECO:0000256" key="6">
    <source>
        <dbReference type="ARBA" id="ARBA00049738"/>
    </source>
</evidence>
<feature type="transmembrane region" description="Helical" evidence="7">
    <location>
        <begin position="144"/>
        <end position="163"/>
    </location>
</feature>
<reference evidence="8 9" key="1">
    <citation type="submission" date="2010-04" db="EMBL/GenBank/DDBJ databases">
        <title>The Genome Sequence of Escherichia coli H386.</title>
        <authorList>
            <consortium name="The Broad Institute Genome Sequencing Platform"/>
            <consortium name="The Broad Institute Genome Sequencing Center for Infectious Disease"/>
            <person name="Feldgarden M."/>
            <person name="Gordon D.M."/>
            <person name="Johnson J.R."/>
            <person name="Johnston B.D."/>
            <person name="Young S."/>
            <person name="Zeng Q."/>
            <person name="Koehrsen M."/>
            <person name="Alvarado L."/>
            <person name="Berlin A.M."/>
            <person name="Borenstein D."/>
            <person name="Chapman S.B."/>
            <person name="Chen Z."/>
            <person name="Engels R."/>
            <person name="Freedman E."/>
            <person name="Gellesch M."/>
            <person name="Goldberg J."/>
            <person name="Griggs A."/>
            <person name="Gujja S."/>
            <person name="Heilman E.R."/>
            <person name="Heiman D.I."/>
            <person name="Hepburn T.A."/>
            <person name="Howarth C."/>
            <person name="Jen D."/>
            <person name="Larson L."/>
            <person name="Mehta T."/>
            <person name="Park D."/>
            <person name="Pearson M."/>
            <person name="Richards J."/>
            <person name="Roberts A."/>
            <person name="Saif S."/>
            <person name="Shea T.D."/>
            <person name="Shenoy N."/>
            <person name="Sisk P."/>
            <person name="Stolte C."/>
            <person name="Sykes S.N."/>
            <person name="Walk T."/>
            <person name="White J."/>
            <person name="Yandava C."/>
            <person name="Haas B."/>
            <person name="Henn M.R."/>
            <person name="Nusbaum C."/>
            <person name="Birren B."/>
        </authorList>
    </citation>
    <scope>NUCLEOTIDE SEQUENCE [LARGE SCALE GENOMIC DNA]</scope>
    <source>
        <strain evidence="8 9">H386</strain>
    </source>
</reference>
<feature type="transmembrane region" description="Helical" evidence="7">
    <location>
        <begin position="252"/>
        <end position="272"/>
    </location>
</feature>